<sequence length="877" mass="95572">MRKGWLSIILAVVLLLVPIGQASVNGQQWRFMEFRAIQHDDNSLTIDGLLEKATEGEEVKVVLSTGDFETVNGRKEFVEIVFSETKGTANSKGYFRLQTPPINPELLKNNELKIILIDQSGQKTGYTDKFPLKLKANDPDLFSRNNKYAKYMDSSQLAITPEDSRKLGEAAVKLSQRVVTGDSVSYFLDDQGKLWGWGRIPGVFDKSTTEGSQAVWRQPKIISAVSDIAQVSTGGRTGALLTKQGEIWQWDHRSENRALVRIGKISGVREIVVDDTGDGLILKKDGTVHSWTLTYGESNSNGIYPAPKIAISKLSALSGITSIMTASQSFYGQTYFALQSNGNVWAWGNMSVISSSSQAGNTNKNKERQIGLGKYMFEIVETKKPQQLKGFPAIRQISLLGGYPLMISEQAELWSYVSTEDTFIKKPGKVSQGAAAVFRNSPYVLMNDGQYYKWDTGSEALSYKPDLMLNGMQTIAAGSSMTSGADHMLAVNAEGLIVGWGGNAFGQLGVSAAAPLPSSPSVITKVANAVAVSTSSDHVLSLSSDGSIYGWGKNESKQINGSNHTEILSPILISKTQDVKKLAAGQGFSLYLNKKGELYGWGNLSRLGMEPSTKPERITLIPEAIKDIDVQRYSVAVLGASGTVYQLGGTVYIGSAAAENKDNFVRTIAQIPDASSISMGSLRGYAVRKDGSVWYWSNVVTEGITAAKQLGGFKNITKLAAATANDEYLLALDKNGDVWGWGDNSANQISHRMKQKLTSPVKVTNEPFRISGYTLTYVGKKLNYRSISASRNGALFLTNDNEMLFMGYPAYPLQAKKLYQNVTFAEAQDSNMYWIIGGKLYVYGRNNTSGQLGNGTKSYYDQPQAVKTAQGATLKVK</sequence>
<dbReference type="Proteomes" id="UP000289856">
    <property type="component" value="Chromosome"/>
</dbReference>
<evidence type="ECO:0000313" key="1">
    <source>
        <dbReference type="EMBL" id="BBI30910.1"/>
    </source>
</evidence>
<dbReference type="PANTHER" id="PTHR45982">
    <property type="entry name" value="REGULATOR OF CHROMOSOME CONDENSATION"/>
    <property type="match status" value="1"/>
</dbReference>
<gene>
    <name evidence="1" type="ORF">KCTCHS21_03090</name>
</gene>
<dbReference type="PROSITE" id="PS50012">
    <property type="entry name" value="RCC1_3"/>
    <property type="match status" value="3"/>
</dbReference>
<dbReference type="SUPFAM" id="SSF50985">
    <property type="entry name" value="RCC1/BLIP-II"/>
    <property type="match status" value="3"/>
</dbReference>
<dbReference type="InterPro" id="IPR051553">
    <property type="entry name" value="Ran_GTPase-activating"/>
</dbReference>
<dbReference type="InterPro" id="IPR000408">
    <property type="entry name" value="Reg_chr_condens"/>
</dbReference>
<dbReference type="Pfam" id="PF13540">
    <property type="entry name" value="RCC1_2"/>
    <property type="match status" value="1"/>
</dbReference>
<proteinExistence type="predicted"/>
<dbReference type="RefSeq" id="WP_130604815.1">
    <property type="nucleotide sequence ID" value="NZ_AP019400.1"/>
</dbReference>
<evidence type="ECO:0000313" key="2">
    <source>
        <dbReference type="Proteomes" id="UP000289856"/>
    </source>
</evidence>
<accession>A0A3T1CYJ1</accession>
<dbReference type="PANTHER" id="PTHR45982:SF1">
    <property type="entry name" value="REGULATOR OF CHROMOSOME CONDENSATION"/>
    <property type="match status" value="1"/>
</dbReference>
<protein>
    <submittedName>
        <fullName evidence="1">Uncharacterized protein</fullName>
    </submittedName>
</protein>
<name>A0A3T1CYJ1_9BACL</name>
<dbReference type="InterPro" id="IPR009091">
    <property type="entry name" value="RCC1/BLIP-II"/>
</dbReference>
<dbReference type="Gene3D" id="2.130.10.30">
    <property type="entry name" value="Regulator of chromosome condensation 1/beta-lactamase-inhibitor protein II"/>
    <property type="match status" value="3"/>
</dbReference>
<keyword evidence="2" id="KW-1185">Reference proteome</keyword>
<dbReference type="AlphaFoldDB" id="A0A3T1CYJ1"/>
<dbReference type="KEGG" id="cohn:KCTCHS21_03090"/>
<reference evidence="1 2" key="1">
    <citation type="submission" date="2019-01" db="EMBL/GenBank/DDBJ databases">
        <title>Complete genome sequence of Cohnella hallensis HS21 isolated from Korean fir (Abies koreana) rhizospheric soil.</title>
        <authorList>
            <person name="Jiang L."/>
            <person name="Kang S.W."/>
            <person name="Kim S."/>
            <person name="Jung J."/>
            <person name="Kim C.Y."/>
            <person name="Kim D.H."/>
            <person name="Kim S.W."/>
            <person name="Lee J."/>
        </authorList>
    </citation>
    <scope>NUCLEOTIDE SEQUENCE [LARGE SCALE GENOMIC DNA]</scope>
    <source>
        <strain evidence="1 2">HS21</strain>
    </source>
</reference>
<dbReference type="OrthoDB" id="2506770at2"/>
<organism evidence="1 2">
    <name type="scientific">Cohnella abietis</name>
    <dbReference type="NCBI Taxonomy" id="2507935"/>
    <lineage>
        <taxon>Bacteria</taxon>
        <taxon>Bacillati</taxon>
        <taxon>Bacillota</taxon>
        <taxon>Bacilli</taxon>
        <taxon>Bacillales</taxon>
        <taxon>Paenibacillaceae</taxon>
        <taxon>Cohnella</taxon>
    </lineage>
</organism>
<dbReference type="EMBL" id="AP019400">
    <property type="protein sequence ID" value="BBI30910.1"/>
    <property type="molecule type" value="Genomic_DNA"/>
</dbReference>